<name>A0A1X1EK30_PANCY</name>
<organism evidence="1 2">
    <name type="scientific">Pantoea cypripedii</name>
    <name type="common">Pectobacterium cypripedii</name>
    <name type="synonym">Erwinia cypripedii</name>
    <dbReference type="NCBI Taxonomy" id="55209"/>
    <lineage>
        <taxon>Bacteria</taxon>
        <taxon>Pseudomonadati</taxon>
        <taxon>Pseudomonadota</taxon>
        <taxon>Gammaproteobacteria</taxon>
        <taxon>Enterobacterales</taxon>
        <taxon>Erwiniaceae</taxon>
        <taxon>Pantoea</taxon>
    </lineage>
</organism>
<keyword evidence="2" id="KW-1185">Reference proteome</keyword>
<dbReference type="AlphaFoldDB" id="A0A1X1EK30"/>
<dbReference type="OrthoDB" id="5297687at2"/>
<proteinExistence type="predicted"/>
<sequence length="74" mass="7960">MANTAQSSKVAGIHCSKVTGITEFKRDPLGTVDAAEGDAIAILNRSSPAFYCVPLELFERMKRDAEAYRAQLAG</sequence>
<dbReference type="EMBL" id="MLJI01000002">
    <property type="protein sequence ID" value="ORM89104.1"/>
    <property type="molecule type" value="Genomic_DNA"/>
</dbReference>
<dbReference type="RefSeq" id="WP_084878679.1">
    <property type="nucleotide sequence ID" value="NZ_JAGGMY010000003.1"/>
</dbReference>
<comment type="caution">
    <text evidence="1">The sequence shown here is derived from an EMBL/GenBank/DDBJ whole genome shotgun (WGS) entry which is preliminary data.</text>
</comment>
<evidence type="ECO:0008006" key="3">
    <source>
        <dbReference type="Google" id="ProtNLM"/>
    </source>
</evidence>
<gene>
    <name evidence="1" type="ORF">HA50_20810</name>
</gene>
<evidence type="ECO:0000313" key="2">
    <source>
        <dbReference type="Proteomes" id="UP000193749"/>
    </source>
</evidence>
<dbReference type="STRING" id="55209.HA50_20810"/>
<accession>A0A1X1EK30</accession>
<dbReference type="Proteomes" id="UP000193749">
    <property type="component" value="Unassembled WGS sequence"/>
</dbReference>
<protein>
    <recommendedName>
        <fullName evidence="3">Plasmid stabilization protein</fullName>
    </recommendedName>
</protein>
<evidence type="ECO:0000313" key="1">
    <source>
        <dbReference type="EMBL" id="ORM89104.1"/>
    </source>
</evidence>
<reference evidence="1 2" key="1">
    <citation type="journal article" date="2017" name="Antonie Van Leeuwenhoek">
        <title>Phylogenomic resolution of the bacterial genus Pantoea and its relationship with Erwinia and Tatumella.</title>
        <authorList>
            <person name="Palmer M."/>
            <person name="Steenkamp E.T."/>
            <person name="Coetzee M.P."/>
            <person name="Chan W.Y."/>
            <person name="van Zyl E."/>
            <person name="De Maayer P."/>
            <person name="Coutinho T.A."/>
            <person name="Blom J."/>
            <person name="Smits T.H."/>
            <person name="Duffy B."/>
            <person name="Venter S.N."/>
        </authorList>
    </citation>
    <scope>NUCLEOTIDE SEQUENCE [LARGE SCALE GENOMIC DNA]</scope>
    <source>
        <strain evidence="1 2">LMG 2657</strain>
    </source>
</reference>